<evidence type="ECO:0000256" key="11">
    <source>
        <dbReference type="ARBA" id="ARBA00022741"/>
    </source>
</evidence>
<keyword evidence="9" id="KW-0808">Transferase</keyword>
<dbReference type="PROSITE" id="PS50109">
    <property type="entry name" value="HIS_KIN"/>
    <property type="match status" value="1"/>
</dbReference>
<evidence type="ECO:0000256" key="5">
    <source>
        <dbReference type="ARBA" id="ARBA00017322"/>
    </source>
</evidence>
<keyword evidence="13" id="KW-0067">ATP-binding</keyword>
<dbReference type="GO" id="GO:0016020">
    <property type="term" value="C:membrane"/>
    <property type="evidence" value="ECO:0007669"/>
    <property type="project" value="InterPro"/>
</dbReference>
<evidence type="ECO:0000256" key="2">
    <source>
        <dbReference type="ARBA" id="ARBA00001966"/>
    </source>
</evidence>
<evidence type="ECO:0000256" key="8">
    <source>
        <dbReference type="ARBA" id="ARBA00022553"/>
    </source>
</evidence>
<comment type="cofactor">
    <cofactor evidence="2">
        <name>[4Fe-4S] cluster</name>
        <dbReference type="ChEBI" id="CHEBI:49883"/>
    </cofactor>
</comment>
<dbReference type="InterPro" id="IPR004358">
    <property type="entry name" value="Sig_transdc_His_kin-like_C"/>
</dbReference>
<dbReference type="Gene3D" id="3.30.565.10">
    <property type="entry name" value="Histidine kinase-like ATPase, C-terminal domain"/>
    <property type="match status" value="1"/>
</dbReference>
<dbReference type="Proteomes" id="UP000199228">
    <property type="component" value="Unassembled WGS sequence"/>
</dbReference>
<dbReference type="PANTHER" id="PTHR24421:SF10">
    <property type="entry name" value="NITRATE_NITRITE SENSOR PROTEIN NARQ"/>
    <property type="match status" value="1"/>
</dbReference>
<evidence type="ECO:0000259" key="20">
    <source>
        <dbReference type="PROSITE" id="PS50109"/>
    </source>
</evidence>
<dbReference type="InterPro" id="IPR011712">
    <property type="entry name" value="Sig_transdc_His_kin_sub3_dim/P"/>
</dbReference>
<accession>A0A1G6CQ20</accession>
<evidence type="ECO:0000256" key="6">
    <source>
        <dbReference type="ARBA" id="ARBA00022485"/>
    </source>
</evidence>
<dbReference type="SUPFAM" id="SSF55874">
    <property type="entry name" value="ATPase domain of HSP90 chaperone/DNA topoisomerase II/histidine kinase"/>
    <property type="match status" value="1"/>
</dbReference>
<dbReference type="PANTHER" id="PTHR24421">
    <property type="entry name" value="NITRATE/NITRITE SENSOR PROTEIN NARX-RELATED"/>
    <property type="match status" value="1"/>
</dbReference>
<dbReference type="Pfam" id="PF07730">
    <property type="entry name" value="HisKA_3"/>
    <property type="match status" value="1"/>
</dbReference>
<dbReference type="GO" id="GO:0005524">
    <property type="term" value="F:ATP binding"/>
    <property type="evidence" value="ECO:0007669"/>
    <property type="project" value="UniProtKB-KW"/>
</dbReference>
<evidence type="ECO:0000313" key="22">
    <source>
        <dbReference type="Proteomes" id="UP000199228"/>
    </source>
</evidence>
<keyword evidence="10" id="KW-0479">Metal-binding</keyword>
<dbReference type="InterPro" id="IPR036890">
    <property type="entry name" value="HATPase_C_sf"/>
</dbReference>
<sequence>MVRDFLQDYYDDLNRKKSQLSKQSRSLKKQIDDYNLKIAELESAKDHVQVGFTPTGFDEKDAETLSLLKREVRKYSRKQDHFLKEIEEIDSKLLLLSHEIDQCAVVVEGDVNNDLSFVSEVDPINAALHRKILESQEMERQRIARDLHDSTVQTLTSFVHKMELCSRLMEIDQVRCKLEMKIMNNQLRSSIEELREIIYNLRPMSFDDIGLDVTAQRMLDHLAKKSPTATSFKFISDGNLNDIPQVISLTLLHIMEESCNNALKYANASLIEVSMINHDGLIEVMIRDDGDGFDQNEVASKKTNDATHGFGMSIMKERVFLLNGSLLIESKPGNGTIVKITVPLKKED</sequence>
<evidence type="ECO:0000256" key="10">
    <source>
        <dbReference type="ARBA" id="ARBA00022723"/>
    </source>
</evidence>
<dbReference type="CDD" id="cd16917">
    <property type="entry name" value="HATPase_UhpB-NarQ-NarX-like"/>
    <property type="match status" value="1"/>
</dbReference>
<comment type="function">
    <text evidence="17">Member of the two-component regulatory system NreB/NreC involved in the control of dissimilatory nitrate/nitrite reduction in response to oxygen. NreB functions as a direct oxygen sensor histidine kinase which is autophosphorylated, in the absence of oxygen, probably at the conserved histidine residue, and transfers its phosphate group probably to a conserved aspartate residue of NreC. NreB/NreC activates the expression of the nitrate (narGHJI) and nitrite (nir) reductase operons, as well as the putative nitrate transporter gene narT.</text>
</comment>
<comment type="subcellular location">
    <subcellularLocation>
        <location evidence="3">Cytoplasm</location>
    </subcellularLocation>
</comment>
<dbReference type="AlphaFoldDB" id="A0A1G6CQ20"/>
<dbReference type="SMART" id="SM00387">
    <property type="entry name" value="HATPase_c"/>
    <property type="match status" value="1"/>
</dbReference>
<keyword evidence="16" id="KW-0411">Iron-sulfur</keyword>
<reference evidence="21 22" key="1">
    <citation type="submission" date="2016-10" db="EMBL/GenBank/DDBJ databases">
        <authorList>
            <person name="de Groot N.N."/>
        </authorList>
    </citation>
    <scope>NUCLEOTIDE SEQUENCE [LARGE SCALE GENOMIC DNA]</scope>
    <source>
        <strain evidence="21 22">DSM 3217</strain>
    </source>
</reference>
<dbReference type="GO" id="GO:0046872">
    <property type="term" value="F:metal ion binding"/>
    <property type="evidence" value="ECO:0007669"/>
    <property type="project" value="UniProtKB-KW"/>
</dbReference>
<comment type="catalytic activity">
    <reaction evidence="1">
        <text>ATP + protein L-histidine = ADP + protein N-phospho-L-histidine.</text>
        <dbReference type="EC" id="2.7.13.3"/>
    </reaction>
</comment>
<evidence type="ECO:0000256" key="7">
    <source>
        <dbReference type="ARBA" id="ARBA00022490"/>
    </source>
</evidence>
<dbReference type="InterPro" id="IPR005467">
    <property type="entry name" value="His_kinase_dom"/>
</dbReference>
<keyword evidence="22" id="KW-1185">Reference proteome</keyword>
<gene>
    <name evidence="21" type="ORF">SAMN02910417_02576</name>
</gene>
<dbReference type="Pfam" id="PF02518">
    <property type="entry name" value="HATPase_c"/>
    <property type="match status" value="1"/>
</dbReference>
<dbReference type="GO" id="GO:0005737">
    <property type="term" value="C:cytoplasm"/>
    <property type="evidence" value="ECO:0007669"/>
    <property type="project" value="UniProtKB-SubCell"/>
</dbReference>
<dbReference type="InterPro" id="IPR050482">
    <property type="entry name" value="Sensor_HK_TwoCompSys"/>
</dbReference>
<dbReference type="InterPro" id="IPR003594">
    <property type="entry name" value="HATPase_dom"/>
</dbReference>
<evidence type="ECO:0000256" key="14">
    <source>
        <dbReference type="ARBA" id="ARBA00023004"/>
    </source>
</evidence>
<name>A0A1G6CQ20_EUBOX</name>
<organism evidence="21 22">
    <name type="scientific">Eubacterium oxidoreducens</name>
    <dbReference type="NCBI Taxonomy" id="1732"/>
    <lineage>
        <taxon>Bacteria</taxon>
        <taxon>Bacillati</taxon>
        <taxon>Bacillota</taxon>
        <taxon>Clostridia</taxon>
        <taxon>Eubacteriales</taxon>
        <taxon>Eubacteriaceae</taxon>
        <taxon>Eubacterium</taxon>
    </lineage>
</organism>
<keyword evidence="7" id="KW-0963">Cytoplasm</keyword>
<protein>
    <recommendedName>
        <fullName evidence="5">Oxygen sensor histidine kinase NreB</fullName>
        <ecNumber evidence="4">2.7.13.3</ecNumber>
    </recommendedName>
    <alternativeName>
        <fullName evidence="18">Nitrogen regulation protein B</fullName>
    </alternativeName>
</protein>
<evidence type="ECO:0000256" key="3">
    <source>
        <dbReference type="ARBA" id="ARBA00004496"/>
    </source>
</evidence>
<feature type="coiled-coil region" evidence="19">
    <location>
        <begin position="3"/>
        <end position="44"/>
    </location>
</feature>
<keyword evidence="14" id="KW-0408">Iron</keyword>
<keyword evidence="8" id="KW-0597">Phosphoprotein</keyword>
<keyword evidence="15" id="KW-0902">Two-component regulatory system</keyword>
<keyword evidence="12 21" id="KW-0418">Kinase</keyword>
<dbReference type="Gene3D" id="1.20.5.1930">
    <property type="match status" value="1"/>
</dbReference>
<evidence type="ECO:0000256" key="17">
    <source>
        <dbReference type="ARBA" id="ARBA00024827"/>
    </source>
</evidence>
<feature type="domain" description="Histidine kinase" evidence="20">
    <location>
        <begin position="251"/>
        <end position="346"/>
    </location>
</feature>
<evidence type="ECO:0000256" key="15">
    <source>
        <dbReference type="ARBA" id="ARBA00023012"/>
    </source>
</evidence>
<dbReference type="PRINTS" id="PR00344">
    <property type="entry name" value="BCTRLSENSOR"/>
</dbReference>
<evidence type="ECO:0000256" key="18">
    <source>
        <dbReference type="ARBA" id="ARBA00030800"/>
    </source>
</evidence>
<keyword evidence="6" id="KW-0004">4Fe-4S</keyword>
<dbReference type="GO" id="GO:0051539">
    <property type="term" value="F:4 iron, 4 sulfur cluster binding"/>
    <property type="evidence" value="ECO:0007669"/>
    <property type="project" value="UniProtKB-KW"/>
</dbReference>
<evidence type="ECO:0000256" key="13">
    <source>
        <dbReference type="ARBA" id="ARBA00022840"/>
    </source>
</evidence>
<dbReference type="GO" id="GO:0046983">
    <property type="term" value="F:protein dimerization activity"/>
    <property type="evidence" value="ECO:0007669"/>
    <property type="project" value="InterPro"/>
</dbReference>
<dbReference type="STRING" id="1732.SAMN02910417_02576"/>
<dbReference type="EMBL" id="FMXR01000024">
    <property type="protein sequence ID" value="SDB34914.1"/>
    <property type="molecule type" value="Genomic_DNA"/>
</dbReference>
<dbReference type="EC" id="2.7.13.3" evidence="4"/>
<evidence type="ECO:0000256" key="16">
    <source>
        <dbReference type="ARBA" id="ARBA00023014"/>
    </source>
</evidence>
<evidence type="ECO:0000256" key="1">
    <source>
        <dbReference type="ARBA" id="ARBA00000085"/>
    </source>
</evidence>
<evidence type="ECO:0000256" key="19">
    <source>
        <dbReference type="SAM" id="Coils"/>
    </source>
</evidence>
<evidence type="ECO:0000256" key="4">
    <source>
        <dbReference type="ARBA" id="ARBA00012438"/>
    </source>
</evidence>
<evidence type="ECO:0000313" key="21">
    <source>
        <dbReference type="EMBL" id="SDB34914.1"/>
    </source>
</evidence>
<evidence type="ECO:0000256" key="12">
    <source>
        <dbReference type="ARBA" id="ARBA00022777"/>
    </source>
</evidence>
<keyword evidence="19" id="KW-0175">Coiled coil</keyword>
<dbReference type="RefSeq" id="WP_176762420.1">
    <property type="nucleotide sequence ID" value="NZ_FMXR01000024.1"/>
</dbReference>
<proteinExistence type="predicted"/>
<dbReference type="GO" id="GO:0000155">
    <property type="term" value="F:phosphorelay sensor kinase activity"/>
    <property type="evidence" value="ECO:0007669"/>
    <property type="project" value="InterPro"/>
</dbReference>
<dbReference type="Gene3D" id="1.10.287.510">
    <property type="entry name" value="Helix hairpin bin"/>
    <property type="match status" value="1"/>
</dbReference>
<evidence type="ECO:0000256" key="9">
    <source>
        <dbReference type="ARBA" id="ARBA00022679"/>
    </source>
</evidence>
<keyword evidence="11" id="KW-0547">Nucleotide-binding</keyword>